<dbReference type="AlphaFoldDB" id="S9V8M4"/>
<sequence>MSTEGPTKVRVSVNKRKFAYVDFAKHRLHEGEKEIIFSGLGSAIADAVSVVELLRNQGLVNIKSIRTSRGDVEAARSKFVDKIEIVVTKSSDFDAKYEEQQKVREAAAAAKEKESE</sequence>
<reference evidence="2 3" key="1">
    <citation type="journal article" date="2013" name="PLoS ONE">
        <title>Predicting the Proteins of Angomonas deanei, Strigomonas culicis and Their Respective Endosymbionts Reveals New Aspects of the Trypanosomatidae Family.</title>
        <authorList>
            <person name="Motta M.C."/>
            <person name="Martins A.C."/>
            <person name="de Souza S.S."/>
            <person name="Catta-Preta C.M."/>
            <person name="Silva R."/>
            <person name="Klein C.C."/>
            <person name="de Almeida L.G."/>
            <person name="de Lima Cunha O."/>
            <person name="Ciapina L.P."/>
            <person name="Brocchi M."/>
            <person name="Colabardini A.C."/>
            <person name="de Araujo Lima B."/>
            <person name="Machado C.R."/>
            <person name="de Almeida Soares C.M."/>
            <person name="Probst C.M."/>
            <person name="de Menezes C.B."/>
            <person name="Thompson C.E."/>
            <person name="Bartholomeu D.C."/>
            <person name="Gradia D.F."/>
            <person name="Pavoni D.P."/>
            <person name="Grisard E.C."/>
            <person name="Fantinatti-Garboggini F."/>
            <person name="Marchini F.K."/>
            <person name="Rodrigues-Luiz G.F."/>
            <person name="Wagner G."/>
            <person name="Goldman G.H."/>
            <person name="Fietto J.L."/>
            <person name="Elias M.C."/>
            <person name="Goldman M.H."/>
            <person name="Sagot M.F."/>
            <person name="Pereira M."/>
            <person name="Stoco P.H."/>
            <person name="de Mendonca-Neto R.P."/>
            <person name="Teixeira S.M."/>
            <person name="Maciel T.E."/>
            <person name="de Oliveira Mendes T.A."/>
            <person name="Urmenyi T.P."/>
            <person name="de Souza W."/>
            <person name="Schenkman S."/>
            <person name="de Vasconcelos A.T."/>
        </authorList>
    </citation>
    <scope>NUCLEOTIDE SEQUENCE [LARGE SCALE GENOMIC DNA]</scope>
</reference>
<dbReference type="EMBL" id="ATMH01000164">
    <property type="protein sequence ID" value="EPY37133.1"/>
    <property type="molecule type" value="Genomic_DNA"/>
</dbReference>
<evidence type="ECO:0000313" key="2">
    <source>
        <dbReference type="EMBL" id="EPY37133.1"/>
    </source>
</evidence>
<dbReference type="GO" id="GO:0005634">
    <property type="term" value="C:nucleus"/>
    <property type="evidence" value="ECO:0007669"/>
    <property type="project" value="TreeGrafter"/>
</dbReference>
<dbReference type="InterPro" id="IPR036882">
    <property type="entry name" value="Alba-like_dom_sf"/>
</dbReference>
<proteinExistence type="predicted"/>
<accession>S9V8M4</accession>
<dbReference type="InterPro" id="IPR014560">
    <property type="entry name" value="UCP030333_Alba"/>
</dbReference>
<dbReference type="Gene3D" id="3.30.110.20">
    <property type="entry name" value="Alba-like domain"/>
    <property type="match status" value="1"/>
</dbReference>
<name>S9V8M4_9TRYP</name>
<dbReference type="Proteomes" id="UP000015354">
    <property type="component" value="Unassembled WGS sequence"/>
</dbReference>
<protein>
    <recommendedName>
        <fullName evidence="1">DNA/RNA-binding protein Alba-like domain-containing protein</fullName>
    </recommendedName>
</protein>
<evidence type="ECO:0000259" key="1">
    <source>
        <dbReference type="Pfam" id="PF01918"/>
    </source>
</evidence>
<dbReference type="PANTHER" id="PTHR31947:SF36">
    <property type="entry name" value="DNA_RNA-BINDING PROTEIN ALBA-LIKE DOMAIN-CONTAINING PROTEIN"/>
    <property type="match status" value="1"/>
</dbReference>
<dbReference type="Pfam" id="PF01918">
    <property type="entry name" value="Alba"/>
    <property type="match status" value="1"/>
</dbReference>
<dbReference type="OrthoDB" id="1699369at2759"/>
<dbReference type="SUPFAM" id="SSF82704">
    <property type="entry name" value="AlbA-like"/>
    <property type="match status" value="1"/>
</dbReference>
<dbReference type="GO" id="GO:0003723">
    <property type="term" value="F:RNA binding"/>
    <property type="evidence" value="ECO:0007669"/>
    <property type="project" value="TreeGrafter"/>
</dbReference>
<keyword evidence="3" id="KW-1185">Reference proteome</keyword>
<feature type="domain" description="DNA/RNA-binding protein Alba-like" evidence="1">
    <location>
        <begin position="8"/>
        <end position="67"/>
    </location>
</feature>
<evidence type="ECO:0000313" key="3">
    <source>
        <dbReference type="Proteomes" id="UP000015354"/>
    </source>
</evidence>
<dbReference type="InterPro" id="IPR002775">
    <property type="entry name" value="DNA/RNA-bd_Alba-like"/>
</dbReference>
<organism evidence="2 3">
    <name type="scientific">Strigomonas culicis</name>
    <dbReference type="NCBI Taxonomy" id="28005"/>
    <lineage>
        <taxon>Eukaryota</taxon>
        <taxon>Discoba</taxon>
        <taxon>Euglenozoa</taxon>
        <taxon>Kinetoplastea</taxon>
        <taxon>Metakinetoplastina</taxon>
        <taxon>Trypanosomatida</taxon>
        <taxon>Trypanosomatidae</taxon>
        <taxon>Strigomonadinae</taxon>
        <taxon>Strigomonas</taxon>
    </lineage>
</organism>
<dbReference type="PANTHER" id="PTHR31947">
    <property type="entry name" value="DNA/RNA-BINDING PROTEIN ALBA 3"/>
    <property type="match status" value="1"/>
</dbReference>
<dbReference type="PIRSF" id="PIRSF030333">
    <property type="entry name" value="UCP030333_Alba"/>
    <property type="match status" value="1"/>
</dbReference>
<comment type="caution">
    <text evidence="2">The sequence shown here is derived from an EMBL/GenBank/DDBJ whole genome shotgun (WGS) entry which is preliminary data.</text>
</comment>
<gene>
    <name evidence="2" type="ORF">STCU_00164</name>
</gene>